<dbReference type="InterPro" id="IPR008966">
    <property type="entry name" value="Adhesion_dom_sf"/>
</dbReference>
<comment type="caution">
    <text evidence="5">The sequence shown here is derived from an EMBL/GenBank/DDBJ whole genome shotgun (WGS) entry which is preliminary data.</text>
</comment>
<keyword evidence="3" id="KW-0281">Fimbrium</keyword>
<evidence type="ECO:0000313" key="6">
    <source>
        <dbReference type="Proteomes" id="UP001596215"/>
    </source>
</evidence>
<protein>
    <submittedName>
        <fullName evidence="5">Fimbrial protein</fullName>
    </submittedName>
</protein>
<evidence type="ECO:0000256" key="2">
    <source>
        <dbReference type="ARBA" id="ARBA00022729"/>
    </source>
</evidence>
<dbReference type="PANTHER" id="PTHR33420:SF31">
    <property type="entry name" value="TYPE 1 FIMBRIN D-MANNOSE SPECIFIC ADHESIN"/>
    <property type="match status" value="1"/>
</dbReference>
<evidence type="ECO:0000256" key="1">
    <source>
        <dbReference type="ARBA" id="ARBA00004561"/>
    </source>
</evidence>
<keyword evidence="2" id="KW-0732">Signal</keyword>
<organism evidence="5 6">
    <name type="scientific">Tatumella punctata</name>
    <dbReference type="NCBI Taxonomy" id="399969"/>
    <lineage>
        <taxon>Bacteria</taxon>
        <taxon>Pseudomonadati</taxon>
        <taxon>Pseudomonadota</taxon>
        <taxon>Gammaproteobacteria</taxon>
        <taxon>Enterobacterales</taxon>
        <taxon>Erwiniaceae</taxon>
        <taxon>Tatumella</taxon>
    </lineage>
</organism>
<dbReference type="SUPFAM" id="SSF49401">
    <property type="entry name" value="Bacterial adhesins"/>
    <property type="match status" value="1"/>
</dbReference>
<dbReference type="InterPro" id="IPR000259">
    <property type="entry name" value="Adhesion_dom_fimbrial"/>
</dbReference>
<keyword evidence="6" id="KW-1185">Reference proteome</keyword>
<dbReference type="Proteomes" id="UP001596215">
    <property type="component" value="Unassembled WGS sequence"/>
</dbReference>
<reference evidence="6" key="1">
    <citation type="journal article" date="2019" name="Int. J. Syst. Evol. Microbiol.">
        <title>The Global Catalogue of Microorganisms (GCM) 10K type strain sequencing project: providing services to taxonomists for standard genome sequencing and annotation.</title>
        <authorList>
            <consortium name="The Broad Institute Genomics Platform"/>
            <consortium name="The Broad Institute Genome Sequencing Center for Infectious Disease"/>
            <person name="Wu L."/>
            <person name="Ma J."/>
        </authorList>
    </citation>
    <scope>NUCLEOTIDE SEQUENCE [LARGE SCALE GENOMIC DNA]</scope>
    <source>
        <strain evidence="6">CGMCC 4.1530</strain>
    </source>
</reference>
<comment type="subcellular location">
    <subcellularLocation>
        <location evidence="1">Fimbrium</location>
    </subcellularLocation>
</comment>
<evidence type="ECO:0000256" key="3">
    <source>
        <dbReference type="ARBA" id="ARBA00023263"/>
    </source>
</evidence>
<dbReference type="InterPro" id="IPR036937">
    <property type="entry name" value="Adhesion_dom_fimbrial_sf"/>
</dbReference>
<evidence type="ECO:0000259" key="4">
    <source>
        <dbReference type="Pfam" id="PF00419"/>
    </source>
</evidence>
<dbReference type="EMBL" id="JBHSUC010000013">
    <property type="protein sequence ID" value="MFC6362651.1"/>
    <property type="molecule type" value="Genomic_DNA"/>
</dbReference>
<evidence type="ECO:0000313" key="5">
    <source>
        <dbReference type="EMBL" id="MFC6362651.1"/>
    </source>
</evidence>
<dbReference type="Pfam" id="PF00419">
    <property type="entry name" value="Fimbrial"/>
    <property type="match status" value="1"/>
</dbReference>
<feature type="domain" description="Fimbrial-type adhesion" evidence="4">
    <location>
        <begin position="131"/>
        <end position="272"/>
    </location>
</feature>
<gene>
    <name evidence="5" type="ORF">ACFP73_11190</name>
</gene>
<dbReference type="RefSeq" id="WP_212708007.1">
    <property type="nucleotide sequence ID" value="NZ_BAAAFW010000092.1"/>
</dbReference>
<sequence length="274" mass="27704">MSMIRVDAFSWSIGPNGIVINNSSATVTYPGALCFGASACGISLGMQITDNNIGSIKFIILGQGSPSAFGSEQAVAFINGLSGKTISGTAGLAKPGITVNACLFQYQKTSSSESHDRLPGVCSGGYVPPVPVPGSCDLSLNNSVMDFGDISSAALYSAGAGGKPSGVTVQQRTLNISCTPATTGLAYLRMTTDSASGNMLVSSNKDVGFLVSAGANDPAVQPLTPNALSGGYELTLDSTGQASIPIKAIPVNVTGNKPVAGTFSSHALLNISWN</sequence>
<dbReference type="PANTHER" id="PTHR33420">
    <property type="entry name" value="FIMBRIAL SUBUNIT ELFA-RELATED"/>
    <property type="match status" value="1"/>
</dbReference>
<name>A0ABW1VQ30_9GAMM</name>
<accession>A0ABW1VQ30</accession>
<dbReference type="InterPro" id="IPR050263">
    <property type="entry name" value="Bact_Fimbrial_Adh_Pro"/>
</dbReference>
<dbReference type="Gene3D" id="2.60.40.1090">
    <property type="entry name" value="Fimbrial-type adhesion domain"/>
    <property type="match status" value="1"/>
</dbReference>
<proteinExistence type="predicted"/>